<dbReference type="RefSeq" id="WP_318351111.1">
    <property type="nucleotide sequence ID" value="NZ_AP018694.1"/>
</dbReference>
<dbReference type="InterPro" id="IPR015943">
    <property type="entry name" value="WD40/YVTN_repeat-like_dom_sf"/>
</dbReference>
<evidence type="ECO:0000313" key="1">
    <source>
        <dbReference type="EMBL" id="BBE18185.1"/>
    </source>
</evidence>
<dbReference type="Gene3D" id="2.130.10.10">
    <property type="entry name" value="YVTN repeat-like/Quinoprotein amine dehydrogenase"/>
    <property type="match status" value="2"/>
</dbReference>
<dbReference type="InterPro" id="IPR011048">
    <property type="entry name" value="Haem_d1_sf"/>
</dbReference>
<reference evidence="1" key="1">
    <citation type="journal article" date="2020" name="Int. J. Syst. Evol. Microbiol.">
        <title>Aquipluma nitroreducens gen. nov. sp. nov., a novel facultatively anaerobic bacterium isolated from a freshwater lake.</title>
        <authorList>
            <person name="Watanabe M."/>
            <person name="Kojima H."/>
            <person name="Fukui M."/>
        </authorList>
    </citation>
    <scope>NUCLEOTIDE SEQUENCE</scope>
    <source>
        <strain evidence="1">MeG22</strain>
    </source>
</reference>
<accession>A0A5K7S9K6</accession>
<evidence type="ECO:0000313" key="2">
    <source>
        <dbReference type="Proteomes" id="UP001193389"/>
    </source>
</evidence>
<dbReference type="KEGG" id="anf:AQPE_2345"/>
<dbReference type="AlphaFoldDB" id="A0A5K7S9K6"/>
<keyword evidence="1" id="KW-0176">Collagen</keyword>
<dbReference type="SUPFAM" id="SSF51004">
    <property type="entry name" value="C-terminal (heme d1) domain of cytochrome cd1-nitrite reductase"/>
    <property type="match status" value="1"/>
</dbReference>
<organism evidence="1 2">
    <name type="scientific">Aquipluma nitroreducens</name>
    <dbReference type="NCBI Taxonomy" id="2010828"/>
    <lineage>
        <taxon>Bacteria</taxon>
        <taxon>Pseudomonadati</taxon>
        <taxon>Bacteroidota</taxon>
        <taxon>Bacteroidia</taxon>
        <taxon>Marinilabiliales</taxon>
        <taxon>Prolixibacteraceae</taxon>
        <taxon>Aquipluma</taxon>
    </lineage>
</organism>
<gene>
    <name evidence="1" type="ORF">AQPE_2345</name>
</gene>
<proteinExistence type="predicted"/>
<dbReference type="PANTHER" id="PTHR47197">
    <property type="entry name" value="PROTEIN NIRF"/>
    <property type="match status" value="1"/>
</dbReference>
<dbReference type="EMBL" id="AP018694">
    <property type="protein sequence ID" value="BBE18185.1"/>
    <property type="molecule type" value="Genomic_DNA"/>
</dbReference>
<name>A0A5K7S9K6_9BACT</name>
<keyword evidence="2" id="KW-1185">Reference proteome</keyword>
<dbReference type="PANTHER" id="PTHR47197:SF3">
    <property type="entry name" value="DIHYDRO-HEME D1 DEHYDROGENASE"/>
    <property type="match status" value="1"/>
</dbReference>
<dbReference type="InterPro" id="IPR051200">
    <property type="entry name" value="Host-pathogen_enzymatic-act"/>
</dbReference>
<protein>
    <submittedName>
        <fullName evidence="1">Collagen triple helix repeat domain protein</fullName>
    </submittedName>
</protein>
<sequence>MKNLLSIICIVVLLVSGNLVSAQSGYKVVNQIHLEGDGGWDYLSVDETAGRMYVSHASMALVVDLKTGKQIGKIPDTNGIHGIAVALSLNKGFTSNGRDNSVTVFDLKTLEVIEKIQVSGKNPDAILFDPFSQKVYTFNGGSSNASVIDPAQSKEIGTIQLDGKPEFPQTDGKGIIYVNIEDKSEISVINPKTLKVEKSWSIAPGEEPSGLALDNETHRLFSVCGNKLMVVSDAEAGKVITTLPIGDGCDGVAFDPTLKRAFSSNGGDGTITVVQEENKDSFKVLETVTSQRGARTITIDKTTHHLYLSTAEFGESKAGERRPPMKPGTFMVLDVAPMK</sequence>
<dbReference type="Proteomes" id="UP001193389">
    <property type="component" value="Chromosome"/>
</dbReference>